<dbReference type="PIRSF" id="PIRSF017209">
    <property type="entry name" value="Memb_At2g17000_prd"/>
    <property type="match status" value="1"/>
</dbReference>
<dbReference type="PANTHER" id="PTHR31618">
    <property type="entry name" value="MECHANOSENSITIVE ION CHANNEL PROTEIN 5"/>
    <property type="match status" value="1"/>
</dbReference>
<keyword evidence="3" id="KW-0472">Membrane</keyword>
<dbReference type="GO" id="GO:0006820">
    <property type="term" value="P:monoatomic anion transport"/>
    <property type="evidence" value="ECO:0007669"/>
    <property type="project" value="TreeGrafter"/>
</dbReference>
<feature type="transmembrane region" description="Helical" evidence="3">
    <location>
        <begin position="114"/>
        <end position="131"/>
    </location>
</feature>
<feature type="domain" description="Mechanosensitive ion channel protein Msy1/2-like transmembrane" evidence="4">
    <location>
        <begin position="32"/>
        <end position="176"/>
    </location>
</feature>
<dbReference type="InterPro" id="IPR016688">
    <property type="entry name" value="MscS-like_plants/fungi"/>
</dbReference>
<evidence type="ECO:0000256" key="3">
    <source>
        <dbReference type="SAM" id="Phobius"/>
    </source>
</evidence>
<keyword evidence="3" id="KW-1133">Transmembrane helix</keyword>
<feature type="transmembrane region" description="Helical" evidence="3">
    <location>
        <begin position="32"/>
        <end position="50"/>
    </location>
</feature>
<accession>A0A3P6AYZ4</accession>
<reference evidence="5" key="1">
    <citation type="submission" date="2018-11" db="EMBL/GenBank/DDBJ databases">
        <authorList>
            <consortium name="Genoscope - CEA"/>
            <person name="William W."/>
        </authorList>
    </citation>
    <scope>NUCLEOTIDE SEQUENCE</scope>
</reference>
<evidence type="ECO:0000256" key="2">
    <source>
        <dbReference type="ARBA" id="ARBA00008017"/>
    </source>
</evidence>
<dbReference type="Pfam" id="PF25886">
    <property type="entry name" value="Msy1"/>
    <property type="match status" value="1"/>
</dbReference>
<gene>
    <name evidence="5" type="ORF">BOLC3T15602H</name>
</gene>
<keyword evidence="3" id="KW-0812">Transmembrane</keyword>
<protein>
    <recommendedName>
        <fullName evidence="4">Mechanosensitive ion channel protein Msy1/2-like transmembrane domain-containing protein</fullName>
    </recommendedName>
</protein>
<dbReference type="GO" id="GO:0050982">
    <property type="term" value="P:detection of mechanical stimulus"/>
    <property type="evidence" value="ECO:0007669"/>
    <property type="project" value="TreeGrafter"/>
</dbReference>
<dbReference type="EMBL" id="LR031872">
    <property type="protein sequence ID" value="VDC90960.1"/>
    <property type="molecule type" value="Genomic_DNA"/>
</dbReference>
<evidence type="ECO:0000259" key="4">
    <source>
        <dbReference type="Pfam" id="PF25886"/>
    </source>
</evidence>
<comment type="similarity">
    <text evidence="2">Belongs to the MscS (TC 1.A.23) family.</text>
</comment>
<feature type="transmembrane region" description="Helical" evidence="3">
    <location>
        <begin position="147"/>
        <end position="169"/>
    </location>
</feature>
<feature type="transmembrane region" description="Helical" evidence="3">
    <location>
        <begin position="70"/>
        <end position="93"/>
    </location>
</feature>
<dbReference type="PANTHER" id="PTHR31618:SF17">
    <property type="entry name" value="MECHANOSENSITIVE ION CHANNEL PROTEIN 9"/>
    <property type="match status" value="1"/>
</dbReference>
<dbReference type="AlphaFoldDB" id="A0A3P6AYZ4"/>
<proteinExistence type="inferred from homology"/>
<feature type="transmembrane region" description="Helical" evidence="3">
    <location>
        <begin position="376"/>
        <end position="396"/>
    </location>
</feature>
<dbReference type="GO" id="GO:0008381">
    <property type="term" value="F:mechanosensitive monoatomic ion channel activity"/>
    <property type="evidence" value="ECO:0007669"/>
    <property type="project" value="TreeGrafter"/>
</dbReference>
<organism evidence="5">
    <name type="scientific">Brassica oleracea</name>
    <name type="common">Wild cabbage</name>
    <dbReference type="NCBI Taxonomy" id="3712"/>
    <lineage>
        <taxon>Eukaryota</taxon>
        <taxon>Viridiplantae</taxon>
        <taxon>Streptophyta</taxon>
        <taxon>Embryophyta</taxon>
        <taxon>Tracheophyta</taxon>
        <taxon>Spermatophyta</taxon>
        <taxon>Magnoliopsida</taxon>
        <taxon>eudicotyledons</taxon>
        <taxon>Gunneridae</taxon>
        <taxon>Pentapetalae</taxon>
        <taxon>rosids</taxon>
        <taxon>malvids</taxon>
        <taxon>Brassicales</taxon>
        <taxon>Brassicaceae</taxon>
        <taxon>Brassiceae</taxon>
        <taxon>Brassica</taxon>
    </lineage>
</organism>
<dbReference type="InterPro" id="IPR058650">
    <property type="entry name" value="Msy1/2-like"/>
</dbReference>
<name>A0A3P6AYZ4_BRAOL</name>
<evidence type="ECO:0000313" key="5">
    <source>
        <dbReference type="EMBL" id="VDC90960.1"/>
    </source>
</evidence>
<evidence type="ECO:0000256" key="1">
    <source>
        <dbReference type="ARBA" id="ARBA00004127"/>
    </source>
</evidence>
<comment type="subcellular location">
    <subcellularLocation>
        <location evidence="1">Endomembrane system</location>
        <topology evidence="1">Multi-pass membrane protein</topology>
    </subcellularLocation>
</comment>
<sequence>MLRCYSQTDENEEIYEKVKLHRVKRSGIKHRALLELAVFVAILCTLVVSLTVDKVNKHLIWGLEVWKWCVFVMVTLSGMFMTNWFMHLAVFIIERNYLLRKKVLYFVHGLKKNVQVFIWFSLVLVAWIFLFEEDNKHSRKTKKFLDLITWTIVSLLVGSILFLMKTFALKVLASKFNVRNFFERIQVSVFHQYVLQTLSGPPHVEEAERVGCKPKRGHLSFMSTEDGSVKGKKVLDMGKVHKMKQEKVSALAMRVLIEAVRASGLSTISSTLDECINRRGKHDKEITNEMEAVAAAYDIFNNVAQPNRNYINEDDLLRFMIKEEVDLVLPLIEGTETGKITRKAFIEWVIKVYTSRKALGHSLDDTKTAVKQVDKLIAGVLTIITFIIWLILLDIASTKFLLVFSSQFVGLAFMIGSTCKNIFESFVFVMHPYDVGDRCVVDGVMKSRHGRFYRTLSIAFSTPAAKIATFKKRIGDVYWRNPHHWYPEPMLMVKAIENVNKLKMNLLVQHTINFQNFGEKNLRRTELFIAIKRVLEELEIDYTLLPQDVHLTSHK</sequence>
<dbReference type="GO" id="GO:0005886">
    <property type="term" value="C:plasma membrane"/>
    <property type="evidence" value="ECO:0007669"/>
    <property type="project" value="TreeGrafter"/>
</dbReference>
<feature type="transmembrane region" description="Helical" evidence="3">
    <location>
        <begin position="402"/>
        <end position="423"/>
    </location>
</feature>